<dbReference type="InterPro" id="IPR035968">
    <property type="entry name" value="ATP_synth_F1_ATPase_gsu"/>
</dbReference>
<comment type="subcellular location">
    <subcellularLocation>
        <location evidence="1">Membrane</location>
        <topology evidence="1">Peripheral membrane protein</topology>
    </subcellularLocation>
</comment>
<dbReference type="Pfam" id="PF00231">
    <property type="entry name" value="ATP-synt"/>
    <property type="match status" value="1"/>
</dbReference>
<keyword evidence="9" id="KW-0175">Coiled coil</keyword>
<dbReference type="SUPFAM" id="SSF52943">
    <property type="entry name" value="ATP synthase (F1-ATPase), gamma subunit"/>
    <property type="match status" value="1"/>
</dbReference>
<evidence type="ECO:0000313" key="10">
    <source>
        <dbReference type="EMBL" id="VFU14488.1"/>
    </source>
</evidence>
<dbReference type="InterPro" id="IPR000131">
    <property type="entry name" value="ATP_synth_F1_gsu"/>
</dbReference>
<dbReference type="AlphaFoldDB" id="A0A485M1Z9"/>
<keyword evidence="7" id="KW-0139">CF(1)</keyword>
<dbReference type="Gene3D" id="3.40.1380.10">
    <property type="match status" value="1"/>
</dbReference>
<keyword evidence="6" id="KW-0472">Membrane</keyword>
<keyword evidence="3" id="KW-0813">Transport</keyword>
<dbReference type="PANTHER" id="PTHR11693:SF22">
    <property type="entry name" value="ATP SYNTHASE SUBUNIT GAMMA, MITOCHONDRIAL"/>
    <property type="match status" value="1"/>
</dbReference>
<dbReference type="CDD" id="cd12151">
    <property type="entry name" value="F1-ATPase_gamma"/>
    <property type="match status" value="1"/>
</dbReference>
<dbReference type="PRINTS" id="PR00126">
    <property type="entry name" value="ATPASEGAMMA"/>
</dbReference>
<comment type="similarity">
    <text evidence="2">Belongs to the ATPase gamma chain family.</text>
</comment>
<accession>A0A485M1Z9</accession>
<dbReference type="Gene3D" id="1.10.287.80">
    <property type="entry name" value="ATP synthase, gamma subunit, helix hairpin domain"/>
    <property type="match status" value="1"/>
</dbReference>
<reference evidence="10" key="1">
    <citation type="submission" date="2019-03" db="EMBL/GenBank/DDBJ databases">
        <authorList>
            <person name="Hao L."/>
        </authorList>
    </citation>
    <scope>NUCLEOTIDE SEQUENCE</scope>
</reference>
<protein>
    <recommendedName>
        <fullName evidence="11">ATP synthase gamma chain</fullName>
    </recommendedName>
</protein>
<evidence type="ECO:0000256" key="8">
    <source>
        <dbReference type="ARBA" id="ARBA00023310"/>
    </source>
</evidence>
<dbReference type="NCBIfam" id="TIGR03323">
    <property type="entry name" value="alt_F1F0_F1_gam"/>
    <property type="match status" value="1"/>
</dbReference>
<keyword evidence="5" id="KW-0406">Ion transport</keyword>
<evidence type="ECO:0000256" key="7">
    <source>
        <dbReference type="ARBA" id="ARBA00023196"/>
    </source>
</evidence>
<organism evidence="10">
    <name type="scientific">anaerobic digester metagenome</name>
    <dbReference type="NCBI Taxonomy" id="1263854"/>
    <lineage>
        <taxon>unclassified sequences</taxon>
        <taxon>metagenomes</taxon>
        <taxon>ecological metagenomes</taxon>
    </lineage>
</organism>
<evidence type="ECO:0000256" key="2">
    <source>
        <dbReference type="ARBA" id="ARBA00007681"/>
    </source>
</evidence>
<dbReference type="InterPro" id="IPR017709">
    <property type="entry name" value="Alt_ATP_synth_F1_gsu"/>
</dbReference>
<sequence length="296" mass="33729">MRNMQILKKRHDTAEDLLSVVKTMKAMAAANIRDYEQAEESLMHYNQGIALAFRGLLRHYRVGNGVQRKHVRPMTGMVVLGSDQGMNGPFNDRVVSHAVQTLDRQGVDRRELLTLCVGQRALDRLENEGIAVQEYLPVPGSPADIAPSVQQVITVMDRWDSRHAISRIMMIYNQHLTGATYEPCLRRLLPLDRKWLKEITSGPWPSRRVPTFRMDAGRLFSLLVRHYLFAFVFQAFAESLASENAARLAAMQGAERNIREKIDELKNQYQQLRQTSITEELLEVVAGFNALKKGRS</sequence>
<gene>
    <name evidence="10" type="ORF">SCFA_30026</name>
</gene>
<evidence type="ECO:0000256" key="4">
    <source>
        <dbReference type="ARBA" id="ARBA00022781"/>
    </source>
</evidence>
<dbReference type="EMBL" id="CAADRM010000092">
    <property type="protein sequence ID" value="VFU14488.1"/>
    <property type="molecule type" value="Genomic_DNA"/>
</dbReference>
<feature type="coiled-coil region" evidence="9">
    <location>
        <begin position="248"/>
        <end position="282"/>
    </location>
</feature>
<keyword evidence="8" id="KW-0066">ATP synthesis</keyword>
<evidence type="ECO:0008006" key="11">
    <source>
        <dbReference type="Google" id="ProtNLM"/>
    </source>
</evidence>
<evidence type="ECO:0000256" key="3">
    <source>
        <dbReference type="ARBA" id="ARBA00022448"/>
    </source>
</evidence>
<dbReference type="PANTHER" id="PTHR11693">
    <property type="entry name" value="ATP SYNTHASE GAMMA CHAIN"/>
    <property type="match status" value="1"/>
</dbReference>
<proteinExistence type="inferred from homology"/>
<name>A0A485M1Z9_9ZZZZ</name>
<evidence type="ECO:0000256" key="5">
    <source>
        <dbReference type="ARBA" id="ARBA00023065"/>
    </source>
</evidence>
<dbReference type="GO" id="GO:0046933">
    <property type="term" value="F:proton-transporting ATP synthase activity, rotational mechanism"/>
    <property type="evidence" value="ECO:0007669"/>
    <property type="project" value="InterPro"/>
</dbReference>
<evidence type="ECO:0000256" key="1">
    <source>
        <dbReference type="ARBA" id="ARBA00004170"/>
    </source>
</evidence>
<keyword evidence="4" id="KW-0375">Hydrogen ion transport</keyword>
<dbReference type="GO" id="GO:0045259">
    <property type="term" value="C:proton-transporting ATP synthase complex"/>
    <property type="evidence" value="ECO:0007669"/>
    <property type="project" value="UniProtKB-KW"/>
</dbReference>
<evidence type="ECO:0000256" key="6">
    <source>
        <dbReference type="ARBA" id="ARBA00023136"/>
    </source>
</evidence>
<evidence type="ECO:0000256" key="9">
    <source>
        <dbReference type="SAM" id="Coils"/>
    </source>
</evidence>